<accession>A0A8J3IRN6</accession>
<dbReference type="Proteomes" id="UP000597444">
    <property type="component" value="Unassembled WGS sequence"/>
</dbReference>
<dbReference type="AlphaFoldDB" id="A0A8J3IRN6"/>
<evidence type="ECO:0000313" key="2">
    <source>
        <dbReference type="EMBL" id="GHO99536.1"/>
    </source>
</evidence>
<protein>
    <recommendedName>
        <fullName evidence="4">Phage head morphogenesis domain-containing protein</fullName>
    </recommendedName>
</protein>
<evidence type="ECO:0000256" key="1">
    <source>
        <dbReference type="SAM" id="MobiDB-lite"/>
    </source>
</evidence>
<feature type="region of interest" description="Disordered" evidence="1">
    <location>
        <begin position="480"/>
        <end position="523"/>
    </location>
</feature>
<dbReference type="InterPro" id="IPR009097">
    <property type="entry name" value="Cyclic_Pdiesterase"/>
</dbReference>
<feature type="region of interest" description="Disordered" evidence="1">
    <location>
        <begin position="817"/>
        <end position="918"/>
    </location>
</feature>
<dbReference type="SUPFAM" id="SSF55144">
    <property type="entry name" value="LigT-like"/>
    <property type="match status" value="1"/>
</dbReference>
<evidence type="ECO:0008006" key="4">
    <source>
        <dbReference type="Google" id="ProtNLM"/>
    </source>
</evidence>
<sequence>MWRWLHNFLYGEPTTLVAVPPTEAIAEQRAIEEARGRTSLIFDSHIMTEAASSKNPQAVSLAWDEGRMYGYNVAPQNWLGMTPRERKETLLSIFIVNPWASNCIDTIARYITSGGFSIEPRPGIENPDERQRDEIDAFLRRINEEWDFNQYVYDMLTDEMIFGEAFTEFTMKDGKPYQLFSIDCLTMDTEHDRYGRVVQYKQQLTSTSEVNPLNPKTIIRWWNPHKRAKVDPFSPLERIQDSILLDKKMINWLTTFFQKGAKFNYYFKGLGDQDEADRFLTWAKANLFGEKNAQIPPVLWGNAEIAPLGNAGALDVDFKQGREEMRAITLSAFHVPPSIACIAESGNRLTDMSDNQRKILQYVSCDPRRHQFFEKFNFRLIAPYWPDYYVSSRYADFRDDETLSKVQDIRIRNGSLTINEVRQEMGRDAYEKGGDVPVFAVAREVLPIERLDEMTDEQRQAAQIAERQATAAADLAELKAKQAKEQPDPHDGNNGGDPGKNAGNDEKSARDPEKKEKEEESQNKLRLDILNAFIDDIKRSGEVMVINEDRPEILQHHTGMMLAFLLDPETARRLAIPGGEPANELHITLAYLGDMEDKETDGRYRPDTMREPMQRIVSAIASTASPLSGRIAGIGRFAPAETDTTPVLALVDIPGLAEFRTELVAALDQAGYFVADNHGYTPHVTLAYIDAAAPTPIETVPQVELNFDTVWLCIGDEQIPFKLGTPVPPGENDAEQETHTQGGETDDVRPRPDPDQSDGEIHQTEETLGADRGELNRGGAAGEGANYTLNLAKIIPRKRWDGPLNYFPPRAALAAEGNQHGEEGAQSHTQENSAPQGEQAAAETKKAAQAPSSDGMASQFDDQGGDREQGSADARRNRGPRSPMAVEPDSRSAEGSGHLEGMAGNESRSAEGREGYQAQDRDDVTSQAYGAAEHHKAIVTAWIAARFRELKERGASSSPTLATAASIYAFSDAEQEQIARYLAEANVAGQRYAYSRDMTTVGLTPQIEEGLFSKVGDLITWGREQVSSIVGTMHEMLTTFVSNLKEGSNVVEQVGAWIDRYADYKAPQVANVAWSTGANNGSMQAIEDIMDAATDPSRAEPLNTEGIKVEVVPSYSSTDECANYAGKSYSLNEYLQLGISWPMHPNCRHSIEIVRKDDGDEA</sequence>
<proteinExistence type="predicted"/>
<reference evidence="2" key="1">
    <citation type="submission" date="2020-10" db="EMBL/GenBank/DDBJ databases">
        <title>Taxonomic study of unclassified bacteria belonging to the class Ktedonobacteria.</title>
        <authorList>
            <person name="Yabe S."/>
            <person name="Wang C.M."/>
            <person name="Zheng Y."/>
            <person name="Sakai Y."/>
            <person name="Cavaletti L."/>
            <person name="Monciardini P."/>
            <person name="Donadio S."/>
        </authorList>
    </citation>
    <scope>NUCLEOTIDE SEQUENCE</scope>
    <source>
        <strain evidence="2">ID150040</strain>
    </source>
</reference>
<dbReference type="EMBL" id="BNJK01000002">
    <property type="protein sequence ID" value="GHO99536.1"/>
    <property type="molecule type" value="Genomic_DNA"/>
</dbReference>
<dbReference type="Gene3D" id="3.90.1140.10">
    <property type="entry name" value="Cyclic phosphodiesterase"/>
    <property type="match status" value="1"/>
</dbReference>
<gene>
    <name evidence="2" type="ORF">KSF_095840</name>
</gene>
<dbReference type="Pfam" id="PF04860">
    <property type="entry name" value="Phage_portal"/>
    <property type="match status" value="1"/>
</dbReference>
<dbReference type="InterPro" id="IPR006944">
    <property type="entry name" value="Phage/GTA_portal"/>
</dbReference>
<dbReference type="Pfam" id="PF13563">
    <property type="entry name" value="2_5_RNA_ligase2"/>
    <property type="match status" value="1"/>
</dbReference>
<feature type="compositionally biased region" description="Basic and acidic residues" evidence="1">
    <location>
        <begin position="480"/>
        <end position="491"/>
    </location>
</feature>
<evidence type="ECO:0000313" key="3">
    <source>
        <dbReference type="Proteomes" id="UP000597444"/>
    </source>
</evidence>
<organism evidence="2 3">
    <name type="scientific">Reticulibacter mediterranei</name>
    <dbReference type="NCBI Taxonomy" id="2778369"/>
    <lineage>
        <taxon>Bacteria</taxon>
        <taxon>Bacillati</taxon>
        <taxon>Chloroflexota</taxon>
        <taxon>Ktedonobacteria</taxon>
        <taxon>Ktedonobacterales</taxon>
        <taxon>Reticulibacteraceae</taxon>
        <taxon>Reticulibacter</taxon>
    </lineage>
</organism>
<name>A0A8J3IRN6_9CHLR</name>
<feature type="compositionally biased region" description="Polar residues" evidence="1">
    <location>
        <begin position="826"/>
        <end position="836"/>
    </location>
</feature>
<keyword evidence="3" id="KW-1185">Reference proteome</keyword>
<comment type="caution">
    <text evidence="2">The sequence shown here is derived from an EMBL/GenBank/DDBJ whole genome shotgun (WGS) entry which is preliminary data.</text>
</comment>
<feature type="compositionally biased region" description="Basic and acidic residues" evidence="1">
    <location>
        <begin position="503"/>
        <end position="523"/>
    </location>
</feature>
<feature type="compositionally biased region" description="Basic and acidic residues" evidence="1">
    <location>
        <begin position="864"/>
        <end position="876"/>
    </location>
</feature>
<dbReference type="RefSeq" id="WP_220210178.1">
    <property type="nucleotide sequence ID" value="NZ_BNJK01000002.1"/>
</dbReference>
<feature type="region of interest" description="Disordered" evidence="1">
    <location>
        <begin position="722"/>
        <end position="783"/>
    </location>
</feature>
<feature type="compositionally biased region" description="Basic and acidic residues" evidence="1">
    <location>
        <begin position="908"/>
        <end position="918"/>
    </location>
</feature>
<feature type="compositionally biased region" description="Basic and acidic residues" evidence="1">
    <location>
        <begin position="746"/>
        <end position="775"/>
    </location>
</feature>
<feature type="compositionally biased region" description="Low complexity" evidence="1">
    <location>
        <begin position="838"/>
        <end position="850"/>
    </location>
</feature>